<evidence type="ECO:0000313" key="2">
    <source>
        <dbReference type="EMBL" id="RMX61051.1"/>
    </source>
</evidence>
<dbReference type="GO" id="GO:0016020">
    <property type="term" value="C:membrane"/>
    <property type="evidence" value="ECO:0007669"/>
    <property type="project" value="InterPro"/>
</dbReference>
<proteinExistence type="predicted"/>
<protein>
    <recommendedName>
        <fullName evidence="1">MAM domain-containing protein</fullName>
    </recommendedName>
</protein>
<keyword evidence="3" id="KW-1185">Reference proteome</keyword>
<feature type="domain" description="MAM" evidence="1">
    <location>
        <begin position="319"/>
        <end position="406"/>
    </location>
</feature>
<dbReference type="PANTHER" id="PTHR23282">
    <property type="entry name" value="APICAL ENDOSOMAL GLYCOPROTEIN PRECURSOR"/>
    <property type="match status" value="1"/>
</dbReference>
<dbReference type="CDD" id="cd06263">
    <property type="entry name" value="MAM"/>
    <property type="match status" value="2"/>
</dbReference>
<dbReference type="Gene3D" id="2.60.120.200">
    <property type="match status" value="3"/>
</dbReference>
<organism evidence="2 3">
    <name type="scientific">Pocillopora damicornis</name>
    <name type="common">Cauliflower coral</name>
    <name type="synonym">Millepora damicornis</name>
    <dbReference type="NCBI Taxonomy" id="46731"/>
    <lineage>
        <taxon>Eukaryota</taxon>
        <taxon>Metazoa</taxon>
        <taxon>Cnidaria</taxon>
        <taxon>Anthozoa</taxon>
        <taxon>Hexacorallia</taxon>
        <taxon>Scleractinia</taxon>
        <taxon>Astrocoeniina</taxon>
        <taxon>Pocilloporidae</taxon>
        <taxon>Pocillopora</taxon>
    </lineage>
</organism>
<dbReference type="InterPro" id="IPR000998">
    <property type="entry name" value="MAM_dom"/>
</dbReference>
<dbReference type="EMBL" id="RCHS01000085">
    <property type="protein sequence ID" value="RMX61051.1"/>
    <property type="molecule type" value="Genomic_DNA"/>
</dbReference>
<evidence type="ECO:0000259" key="1">
    <source>
        <dbReference type="PROSITE" id="PS50060"/>
    </source>
</evidence>
<dbReference type="AlphaFoldDB" id="A0A3M6V576"/>
<dbReference type="PROSITE" id="PS50060">
    <property type="entry name" value="MAM_2"/>
    <property type="match status" value="3"/>
</dbReference>
<comment type="caution">
    <text evidence="2">The sequence shown here is derived from an EMBL/GenBank/DDBJ whole genome shotgun (WGS) entry which is preliminary data.</text>
</comment>
<dbReference type="SUPFAM" id="SSF56112">
    <property type="entry name" value="Protein kinase-like (PK-like)"/>
    <property type="match status" value="1"/>
</dbReference>
<feature type="domain" description="MAM" evidence="1">
    <location>
        <begin position="118"/>
        <end position="267"/>
    </location>
</feature>
<gene>
    <name evidence="2" type="ORF">pdam_00007566</name>
</gene>
<dbReference type="Gene3D" id="1.10.510.10">
    <property type="entry name" value="Transferase(Phosphotransferase) domain 1"/>
    <property type="match status" value="1"/>
</dbReference>
<dbReference type="InterPro" id="IPR011009">
    <property type="entry name" value="Kinase-like_dom_sf"/>
</dbReference>
<dbReference type="PANTHER" id="PTHR23282:SF101">
    <property type="entry name" value="MAM DOMAIN-CONTAINING PROTEIN"/>
    <property type="match status" value="1"/>
</dbReference>
<dbReference type="Proteomes" id="UP000275408">
    <property type="component" value="Unassembled WGS sequence"/>
</dbReference>
<dbReference type="Pfam" id="PF00629">
    <property type="entry name" value="MAM"/>
    <property type="match status" value="2"/>
</dbReference>
<evidence type="ECO:0000313" key="3">
    <source>
        <dbReference type="Proteomes" id="UP000275408"/>
    </source>
</evidence>
<sequence length="636" mass="72150">MDLQRSKNRFLRVYHNESLMIPVFIFYLKFSGVADTNATLYPPISLISCFLPHQVIPSLPPDLKQDIKSSNIPPRHVIIEGVAGISNASNIAVDDVSFSKNLSCVSDSKITPEETFEVNCAFNGGFCGWRSLSLSSDQVSWKRAGNKTGHSGDFGGNFIYTSRPFKENQSTHLLSPLMLGPKCFRFSYHMSGWNVGRLDILLQVRRQQGDYLMWKKTGDQGNRWIQGGIGIGYTGEFQIVFKATPNKNYTSRIALDSFILADGLCDDENELDSSQQGNCNFDQNFCFWKNDSNSIFKWTLRGDRAPKYQTGPSGDHTSGKCTFDENTFCSWYNERYTDHFDWSLRQGSSPKSRTDTEAYIYIETSSPRMYSEKARLNSPWKTGPQRMEFFYSMYGSSIETLSVYVKINGSEYRYFGKEMKEDWTREIDIVQGLSINEEPQDNLLHYRWHSKASEQSIEHGKKKIHGIQESSWLICYDFESNSTLEDFLSEKGVVIDLDAVCAVACDVITAIEHLLDHGIAHNNITTGNILIRQCSRVPPIKAVLGGFSQASMANKAGAFTNSAADEQSYHSHDIKQFGHLLATLLGHCHGSSEYVKLHEIMNLCFEDIEEKRPTACYIREVLEETWCAEGVWDTYL</sequence>
<dbReference type="SUPFAM" id="SSF49899">
    <property type="entry name" value="Concanavalin A-like lectins/glucanases"/>
    <property type="match status" value="3"/>
</dbReference>
<dbReference type="SMART" id="SM00137">
    <property type="entry name" value="MAM"/>
    <property type="match status" value="2"/>
</dbReference>
<accession>A0A3M6V576</accession>
<dbReference type="InterPro" id="IPR051560">
    <property type="entry name" value="MAM_domain-containing"/>
</dbReference>
<reference evidence="2 3" key="1">
    <citation type="journal article" date="2018" name="Sci. Rep.">
        <title>Comparative analysis of the Pocillopora damicornis genome highlights role of immune system in coral evolution.</title>
        <authorList>
            <person name="Cunning R."/>
            <person name="Bay R.A."/>
            <person name="Gillette P."/>
            <person name="Baker A.C."/>
            <person name="Traylor-Knowles N."/>
        </authorList>
    </citation>
    <scope>NUCLEOTIDE SEQUENCE [LARGE SCALE GENOMIC DNA]</scope>
    <source>
        <strain evidence="2">RSMAS</strain>
        <tissue evidence="2">Whole animal</tissue>
    </source>
</reference>
<dbReference type="OrthoDB" id="5951720at2759"/>
<feature type="domain" description="MAM" evidence="1">
    <location>
        <begin position="277"/>
        <end position="319"/>
    </location>
</feature>
<name>A0A3M6V576_POCDA</name>
<dbReference type="InterPro" id="IPR013320">
    <property type="entry name" value="ConA-like_dom_sf"/>
</dbReference>